<dbReference type="Gene3D" id="3.40.50.10320">
    <property type="entry name" value="LmbE-like"/>
    <property type="match status" value="1"/>
</dbReference>
<feature type="chain" id="PRO_5041312388" description="N-acetylglucosaminylphosphatidylinositol deacetylase" evidence="3">
    <location>
        <begin position="18"/>
        <end position="270"/>
    </location>
</feature>
<keyword evidence="3" id="KW-0732">Signal</keyword>
<feature type="signal peptide" evidence="3">
    <location>
        <begin position="1"/>
        <end position="17"/>
    </location>
</feature>
<dbReference type="GeneID" id="85365283"/>
<keyword evidence="5" id="KW-1185">Reference proteome</keyword>
<evidence type="ECO:0000256" key="3">
    <source>
        <dbReference type="SAM" id="SignalP"/>
    </source>
</evidence>
<dbReference type="InterPro" id="IPR003737">
    <property type="entry name" value="GlcNAc_PI_deacetylase-related"/>
</dbReference>
<protein>
    <recommendedName>
        <fullName evidence="2">N-acetylglucosaminylphosphatidylinositol deacetylase</fullName>
        <ecNumber evidence="2">3.5.1.89</ecNumber>
    </recommendedName>
</protein>
<evidence type="ECO:0000256" key="2">
    <source>
        <dbReference type="ARBA" id="ARBA00012176"/>
    </source>
</evidence>
<dbReference type="RefSeq" id="XP_060331042.1">
    <property type="nucleotide sequence ID" value="XM_060481735.1"/>
</dbReference>
<evidence type="ECO:0000313" key="5">
    <source>
        <dbReference type="Proteomes" id="UP001175211"/>
    </source>
</evidence>
<name>A0AA39N5M3_ARMTA</name>
<dbReference type="GO" id="GO:0005783">
    <property type="term" value="C:endoplasmic reticulum"/>
    <property type="evidence" value="ECO:0007669"/>
    <property type="project" value="TreeGrafter"/>
</dbReference>
<reference evidence="4" key="1">
    <citation type="submission" date="2023-06" db="EMBL/GenBank/DDBJ databases">
        <authorList>
            <consortium name="Lawrence Berkeley National Laboratory"/>
            <person name="Ahrendt S."/>
            <person name="Sahu N."/>
            <person name="Indic B."/>
            <person name="Wong-Bajracharya J."/>
            <person name="Merenyi Z."/>
            <person name="Ke H.-M."/>
            <person name="Monk M."/>
            <person name="Kocsube S."/>
            <person name="Drula E."/>
            <person name="Lipzen A."/>
            <person name="Balint B."/>
            <person name="Henrissat B."/>
            <person name="Andreopoulos B."/>
            <person name="Martin F.M."/>
            <person name="Harder C.B."/>
            <person name="Rigling D."/>
            <person name="Ford K.L."/>
            <person name="Foster G.D."/>
            <person name="Pangilinan J."/>
            <person name="Papanicolaou A."/>
            <person name="Barry K."/>
            <person name="LaButti K."/>
            <person name="Viragh M."/>
            <person name="Koriabine M."/>
            <person name="Yan M."/>
            <person name="Riley R."/>
            <person name="Champramary S."/>
            <person name="Plett K.L."/>
            <person name="Tsai I.J."/>
            <person name="Slot J."/>
            <person name="Sipos G."/>
            <person name="Plett J."/>
            <person name="Nagy L.G."/>
            <person name="Grigoriev I.V."/>
        </authorList>
    </citation>
    <scope>NUCLEOTIDE SEQUENCE</scope>
    <source>
        <strain evidence="4">CCBAS 213</strain>
    </source>
</reference>
<dbReference type="Pfam" id="PF02585">
    <property type="entry name" value="PIG-L"/>
    <property type="match status" value="1"/>
</dbReference>
<organism evidence="4 5">
    <name type="scientific">Armillaria tabescens</name>
    <name type="common">Ringless honey mushroom</name>
    <name type="synonym">Agaricus tabescens</name>
    <dbReference type="NCBI Taxonomy" id="1929756"/>
    <lineage>
        <taxon>Eukaryota</taxon>
        <taxon>Fungi</taxon>
        <taxon>Dikarya</taxon>
        <taxon>Basidiomycota</taxon>
        <taxon>Agaricomycotina</taxon>
        <taxon>Agaricomycetes</taxon>
        <taxon>Agaricomycetidae</taxon>
        <taxon>Agaricales</taxon>
        <taxon>Marasmiineae</taxon>
        <taxon>Physalacriaceae</taxon>
        <taxon>Desarmillaria</taxon>
    </lineage>
</organism>
<dbReference type="PANTHER" id="PTHR12993">
    <property type="entry name" value="N-ACETYLGLUCOSAMINYL-PHOSPHATIDYLINOSITOL DE-N-ACETYLASE-RELATED"/>
    <property type="match status" value="1"/>
</dbReference>
<comment type="caution">
    <text evidence="4">The sequence shown here is derived from an EMBL/GenBank/DDBJ whole genome shotgun (WGS) entry which is preliminary data.</text>
</comment>
<accession>A0AA39N5M3</accession>
<dbReference type="GO" id="GO:0000225">
    <property type="term" value="F:N-acetylglucosaminylphosphatidylinositol deacetylase activity"/>
    <property type="evidence" value="ECO:0007669"/>
    <property type="project" value="UniProtKB-EC"/>
</dbReference>
<evidence type="ECO:0000256" key="1">
    <source>
        <dbReference type="ARBA" id="ARBA00006066"/>
    </source>
</evidence>
<gene>
    <name evidence="4" type="ORF">EV420DRAFT_332686</name>
</gene>
<dbReference type="PANTHER" id="PTHR12993:SF11">
    <property type="entry name" value="N-ACETYLGLUCOSAMINYL-PHOSPHATIDYLINOSITOL DE-N-ACETYLASE"/>
    <property type="match status" value="1"/>
</dbReference>
<evidence type="ECO:0000313" key="4">
    <source>
        <dbReference type="EMBL" id="KAK0458792.1"/>
    </source>
</evidence>
<dbReference type="SUPFAM" id="SSF102588">
    <property type="entry name" value="LmbE-like"/>
    <property type="match status" value="1"/>
</dbReference>
<comment type="similarity">
    <text evidence="1">Belongs to the PIGL family.</text>
</comment>
<dbReference type="EC" id="3.5.1.89" evidence="2"/>
<dbReference type="AlphaFoldDB" id="A0AA39N5M3"/>
<dbReference type="Proteomes" id="UP001175211">
    <property type="component" value="Unassembled WGS sequence"/>
</dbReference>
<dbReference type="EMBL" id="JAUEPS010000016">
    <property type="protein sequence ID" value="KAK0458792.1"/>
    <property type="molecule type" value="Genomic_DNA"/>
</dbReference>
<dbReference type="InterPro" id="IPR024078">
    <property type="entry name" value="LmbE-like_dom_sf"/>
</dbReference>
<proteinExistence type="inferred from homology"/>
<sequence>MLTTNIILAALIPLLCAILYLPTATENALNLPSLKKENILFLTAHPDDECMFFAPTIISLLPHAQVHVLSLSTGNADGLGDIRRAELMESLDVLGVKEGNRHVVDHPTLQDNITASWDANIISDILDVYVSDLEITTILTFDRAGISGHPNHRSLPEGVKHFIETTASQPLPKFFALISVPTSTKYVGILTPLLAKFDLSSTKLLYGIAGFLGAPGQTDKMPVFVAGVKEYLTAHRAMRAHKSQLVWFRWLYVLFSRYMWVNEWNLVQLR</sequence>